<proteinExistence type="predicted"/>
<evidence type="ECO:0000313" key="3">
    <source>
        <dbReference type="Proteomes" id="UP000006728"/>
    </source>
</evidence>
<feature type="region of interest" description="Disordered" evidence="1">
    <location>
        <begin position="78"/>
        <end position="102"/>
    </location>
</feature>
<evidence type="ECO:0000256" key="1">
    <source>
        <dbReference type="SAM" id="MobiDB-lite"/>
    </source>
</evidence>
<dbReference type="eggNOG" id="COG1680">
    <property type="taxonomic scope" value="Bacteria"/>
</dbReference>
<dbReference type="EMBL" id="AM420293">
    <property type="protein sequence ID" value="CAM05797.1"/>
    <property type="molecule type" value="Genomic_DNA"/>
</dbReference>
<organism evidence="2 3">
    <name type="scientific">Saccharopolyspora erythraea (strain ATCC 11635 / DSM 40517 / JCM 4748 / NBRC 13426 / NCIMB 8594 / NRRL 2338)</name>
    <dbReference type="NCBI Taxonomy" id="405948"/>
    <lineage>
        <taxon>Bacteria</taxon>
        <taxon>Bacillati</taxon>
        <taxon>Actinomycetota</taxon>
        <taxon>Actinomycetes</taxon>
        <taxon>Pseudonocardiales</taxon>
        <taxon>Pseudonocardiaceae</taxon>
        <taxon>Saccharopolyspora</taxon>
    </lineage>
</organism>
<dbReference type="Gene3D" id="3.40.710.10">
    <property type="entry name" value="DD-peptidase/beta-lactamase superfamily"/>
    <property type="match status" value="1"/>
</dbReference>
<dbReference type="SUPFAM" id="SSF56601">
    <property type="entry name" value="beta-lactamase/transpeptidase-like"/>
    <property type="match status" value="1"/>
</dbReference>
<evidence type="ECO:0000313" key="2">
    <source>
        <dbReference type="EMBL" id="CAM05797.1"/>
    </source>
</evidence>
<feature type="region of interest" description="Disordered" evidence="1">
    <location>
        <begin position="1"/>
        <end position="40"/>
    </location>
</feature>
<accession>A4FP22</accession>
<dbReference type="KEGG" id="sen:SACE_6631"/>
<dbReference type="HOGENOM" id="CLU_1353808_0_0_11"/>
<gene>
    <name evidence="2" type="ordered locus">SACE_6631</name>
</gene>
<name>A4FP22_SACEN</name>
<sequence length="202" mass="21250">MRAEFRDGANGRGGVANVADVDSGRPLGPESRQRAGSTTKTFTAVAIRGERGQRISVRMVLNHTSGINDYEHVLSRRTSRASWTTWRPGAGRPGGPRADRDRADRAEVARQGLGLPAVDGGECGWLWGHNDAVFGMTTTSLNTEDGARQLTYGLNLTNLPSPIDDAVTGLTAKAMCPATPPAAVPRIAASFWRSGGGGPGAL</sequence>
<keyword evidence="3" id="KW-1185">Reference proteome</keyword>
<dbReference type="OrthoDB" id="503788at2"/>
<reference evidence="2 3" key="1">
    <citation type="journal article" date="2007" name="Nat. Biotechnol.">
        <title>Complete genome sequence of the erythromycin-producing bacterium Saccharopolyspora erythraea NRRL23338.</title>
        <authorList>
            <person name="Oliynyk M."/>
            <person name="Samborskyy M."/>
            <person name="Lester J.B."/>
            <person name="Mironenko T."/>
            <person name="Scott N."/>
            <person name="Dickens S."/>
            <person name="Haydock S.F."/>
            <person name="Leadlay P.F."/>
        </authorList>
    </citation>
    <scope>NUCLEOTIDE SEQUENCE [LARGE SCALE GENOMIC DNA]</scope>
    <source>
        <strain evidence="3">ATCC 11635 / DSM 40517 / JCM 4748 / NBRC 13426 / NCIMB 8594 / NRRL 2338</strain>
    </source>
</reference>
<dbReference type="Proteomes" id="UP000006728">
    <property type="component" value="Chromosome"/>
</dbReference>
<protein>
    <submittedName>
        <fullName evidence="2">Uncharacterized protein</fullName>
    </submittedName>
</protein>
<dbReference type="STRING" id="405948.SACE_6631"/>
<dbReference type="InterPro" id="IPR012338">
    <property type="entry name" value="Beta-lactam/transpept-like"/>
</dbReference>
<dbReference type="AlphaFoldDB" id="A4FP22"/>
<feature type="compositionally biased region" description="Low complexity" evidence="1">
    <location>
        <begin position="80"/>
        <end position="90"/>
    </location>
</feature>